<proteinExistence type="predicted"/>
<dbReference type="eggNOG" id="ENOG50343K9">
    <property type="taxonomic scope" value="Bacteria"/>
</dbReference>
<reference evidence="2 3" key="1">
    <citation type="journal article" date="2011" name="J. Bacteriol.">
        <title>Genome sequence of the mercury-methylating and pleomorphic Desulfovibrio africanus Strain Walvis Bay.</title>
        <authorList>
            <person name="Brown S.D."/>
            <person name="Wall J.D."/>
            <person name="Kucken A.M."/>
            <person name="Gilmour C.C."/>
            <person name="Podar M."/>
            <person name="Brandt C.C."/>
            <person name="Teshima H."/>
            <person name="Detter J.C."/>
            <person name="Han C.S."/>
            <person name="Land M.L."/>
            <person name="Lucas S."/>
            <person name="Han J."/>
            <person name="Pennacchio L."/>
            <person name="Nolan M."/>
            <person name="Pitluck S."/>
            <person name="Woyke T."/>
            <person name="Goodwin L."/>
            <person name="Palumbo A.V."/>
            <person name="Elias D.A."/>
        </authorList>
    </citation>
    <scope>NUCLEOTIDE SEQUENCE [LARGE SCALE GENOMIC DNA]</scope>
    <source>
        <strain evidence="2 3">Walvis Bay</strain>
    </source>
</reference>
<name>F3Z2E7_DESAF</name>
<feature type="compositionally biased region" description="Basic and acidic residues" evidence="1">
    <location>
        <begin position="122"/>
        <end position="139"/>
    </location>
</feature>
<sequence>MEKALIKIARQLRSLDEASLMSLWERYADVVRSFEPSERWEEAVLVLSFIQNVRMKNQLFNHHWAGGYRPQEPLKAKTAELTTSEAELPQPGRGIPRAAQARGGSAARNAGRDSDIGPARRSGVDKGGKLIRFRTRDEG</sequence>
<dbReference type="KEGG" id="daf:Desaf_1855"/>
<accession>F3Z2E7</accession>
<protein>
    <submittedName>
        <fullName evidence="2">Uncharacterized protein</fullName>
    </submittedName>
</protein>
<feature type="region of interest" description="Disordered" evidence="1">
    <location>
        <begin position="84"/>
        <end position="139"/>
    </location>
</feature>
<gene>
    <name evidence="2" type="ORF">Desaf_1855</name>
</gene>
<dbReference type="RefSeq" id="WP_014259943.1">
    <property type="nucleotide sequence ID" value="NC_016629.1"/>
</dbReference>
<dbReference type="EMBL" id="CP003221">
    <property type="protein sequence ID" value="EGJ50187.1"/>
    <property type="molecule type" value="Genomic_DNA"/>
</dbReference>
<evidence type="ECO:0000313" key="3">
    <source>
        <dbReference type="Proteomes" id="UP000007844"/>
    </source>
</evidence>
<dbReference type="Proteomes" id="UP000007844">
    <property type="component" value="Chromosome"/>
</dbReference>
<feature type="compositionally biased region" description="Low complexity" evidence="1">
    <location>
        <begin position="97"/>
        <end position="109"/>
    </location>
</feature>
<dbReference type="HOGENOM" id="CLU_140244_0_0_7"/>
<evidence type="ECO:0000313" key="2">
    <source>
        <dbReference type="EMBL" id="EGJ50187.1"/>
    </source>
</evidence>
<keyword evidence="3" id="KW-1185">Reference proteome</keyword>
<dbReference type="AlphaFoldDB" id="F3Z2E7"/>
<evidence type="ECO:0000256" key="1">
    <source>
        <dbReference type="SAM" id="MobiDB-lite"/>
    </source>
</evidence>
<organism evidence="2 3">
    <name type="scientific">Desulfocurvibacter africanus subsp. africanus str. Walvis Bay</name>
    <dbReference type="NCBI Taxonomy" id="690850"/>
    <lineage>
        <taxon>Bacteria</taxon>
        <taxon>Pseudomonadati</taxon>
        <taxon>Thermodesulfobacteriota</taxon>
        <taxon>Desulfovibrionia</taxon>
        <taxon>Desulfovibrionales</taxon>
        <taxon>Desulfovibrionaceae</taxon>
        <taxon>Desulfocurvibacter</taxon>
    </lineage>
</organism>